<reference evidence="7 8" key="1">
    <citation type="submission" date="2019-07" db="EMBL/GenBank/DDBJ databases">
        <title>Complete genome of Thermococcus acidophilus.</title>
        <authorList>
            <person name="Li X."/>
        </authorList>
    </citation>
    <scope>NUCLEOTIDE SEQUENCE [LARGE SCALE GENOMIC DNA]</scope>
    <source>
        <strain evidence="7 8">SY113</strain>
    </source>
</reference>
<evidence type="ECO:0000313" key="7">
    <source>
        <dbReference type="EMBL" id="QEK13771.1"/>
    </source>
</evidence>
<dbReference type="SUPFAM" id="SSF102712">
    <property type="entry name" value="JAB1/MPN domain"/>
    <property type="match status" value="1"/>
</dbReference>
<dbReference type="InterPro" id="IPR051929">
    <property type="entry name" value="VirAsm_ModProt"/>
</dbReference>
<gene>
    <name evidence="7" type="ORF">FPV09_00005</name>
</gene>
<dbReference type="InterPro" id="IPR028090">
    <property type="entry name" value="JAB_dom_prok"/>
</dbReference>
<dbReference type="GO" id="GO:0008235">
    <property type="term" value="F:metalloexopeptidase activity"/>
    <property type="evidence" value="ECO:0007669"/>
    <property type="project" value="TreeGrafter"/>
</dbReference>
<evidence type="ECO:0000256" key="3">
    <source>
        <dbReference type="ARBA" id="ARBA00022801"/>
    </source>
</evidence>
<dbReference type="AlphaFoldDB" id="A0A5C0SHH2"/>
<evidence type="ECO:0000256" key="1">
    <source>
        <dbReference type="ARBA" id="ARBA00022670"/>
    </source>
</evidence>
<dbReference type="GO" id="GO:0008270">
    <property type="term" value="F:zinc ion binding"/>
    <property type="evidence" value="ECO:0007669"/>
    <property type="project" value="TreeGrafter"/>
</dbReference>
<evidence type="ECO:0000259" key="6">
    <source>
        <dbReference type="PROSITE" id="PS50249"/>
    </source>
</evidence>
<dbReference type="Proteomes" id="UP000322631">
    <property type="component" value="Chromosome"/>
</dbReference>
<dbReference type="EMBL" id="CP041932">
    <property type="protein sequence ID" value="QEK13771.1"/>
    <property type="molecule type" value="Genomic_DNA"/>
</dbReference>
<accession>A0A5C0SHH2</accession>
<feature type="domain" description="MPN" evidence="6">
    <location>
        <begin position="3"/>
        <end position="133"/>
    </location>
</feature>
<dbReference type="GeneID" id="41608190"/>
<evidence type="ECO:0000256" key="2">
    <source>
        <dbReference type="ARBA" id="ARBA00022723"/>
    </source>
</evidence>
<evidence type="ECO:0000256" key="4">
    <source>
        <dbReference type="ARBA" id="ARBA00022833"/>
    </source>
</evidence>
<dbReference type="RefSeq" id="WP_148881896.1">
    <property type="nucleotide sequence ID" value="NZ_CP041932.1"/>
</dbReference>
<keyword evidence="8" id="KW-1185">Reference proteome</keyword>
<dbReference type="PROSITE" id="PS50249">
    <property type="entry name" value="MPN"/>
    <property type="match status" value="1"/>
</dbReference>
<dbReference type="FunFam" id="3.40.140.10:FF:000085">
    <property type="entry name" value="Mov34/MPN/PAD-1 family protein"/>
    <property type="match status" value="1"/>
</dbReference>
<organism evidence="7 8">
    <name type="scientific">Thermococcus aciditolerans</name>
    <dbReference type="NCBI Taxonomy" id="2598455"/>
    <lineage>
        <taxon>Archaea</taxon>
        <taxon>Methanobacteriati</taxon>
        <taxon>Methanobacteriota</taxon>
        <taxon>Thermococci</taxon>
        <taxon>Thermococcales</taxon>
        <taxon>Thermococcaceae</taxon>
        <taxon>Thermococcus</taxon>
    </lineage>
</organism>
<dbReference type="Gene3D" id="3.40.140.10">
    <property type="entry name" value="Cytidine Deaminase, domain 2"/>
    <property type="match status" value="1"/>
</dbReference>
<dbReference type="GO" id="GO:0006508">
    <property type="term" value="P:proteolysis"/>
    <property type="evidence" value="ECO:0007669"/>
    <property type="project" value="UniProtKB-KW"/>
</dbReference>
<dbReference type="CDD" id="cd08070">
    <property type="entry name" value="MPN_like"/>
    <property type="match status" value="1"/>
</dbReference>
<evidence type="ECO:0000313" key="8">
    <source>
        <dbReference type="Proteomes" id="UP000322631"/>
    </source>
</evidence>
<keyword evidence="1" id="KW-0645">Protease</keyword>
<keyword evidence="5" id="KW-0482">Metalloprotease</keyword>
<evidence type="ECO:0000256" key="5">
    <source>
        <dbReference type="ARBA" id="ARBA00023049"/>
    </source>
</evidence>
<dbReference type="InterPro" id="IPR000555">
    <property type="entry name" value="JAMM/MPN+_dom"/>
</dbReference>
<protein>
    <submittedName>
        <fullName evidence="7">M67 family metallopeptidase</fullName>
    </submittedName>
</protein>
<name>A0A5C0SHH2_9EURY</name>
<keyword evidence="3" id="KW-0378">Hydrolase</keyword>
<sequence length="175" mass="19912">MRLVIRQDDLKEIIKMTERSAVEVCGFLFGRREGNDFIVEEIRFIPNRLNSPTAFEMEPLEMVKAIDGAEERGLGVVGIFHSHLKCPPRPSGRDLKGMRLWPVVWLIVTSKGEVRAWILKEGKVEAVEVEDEVDSVRGDIEELAKSVRRGMFNGGGTEKELEELRIEAHAQRELD</sequence>
<dbReference type="InterPro" id="IPR037518">
    <property type="entry name" value="MPN"/>
</dbReference>
<dbReference type="SMART" id="SM00232">
    <property type="entry name" value="JAB_MPN"/>
    <property type="match status" value="1"/>
</dbReference>
<keyword evidence="4" id="KW-0862">Zinc</keyword>
<dbReference type="Pfam" id="PF14464">
    <property type="entry name" value="Prok-JAB"/>
    <property type="match status" value="1"/>
</dbReference>
<dbReference type="KEGG" id="them:FPV09_00005"/>
<proteinExistence type="predicted"/>
<dbReference type="PANTHER" id="PTHR34858">
    <property type="entry name" value="CYSO-CYSTEINE PEPTIDASE"/>
    <property type="match status" value="1"/>
</dbReference>
<keyword evidence="2" id="KW-0479">Metal-binding</keyword>
<dbReference type="PANTHER" id="PTHR34858:SF1">
    <property type="entry name" value="CYSO-CYSTEINE PEPTIDASE"/>
    <property type="match status" value="1"/>
</dbReference>